<dbReference type="GO" id="GO:0051301">
    <property type="term" value="P:cell division"/>
    <property type="evidence" value="ECO:0007669"/>
    <property type="project" value="UniProtKB-UniRule"/>
</dbReference>
<dbReference type="NCBIfam" id="TIGR00647">
    <property type="entry name" value="DNA_bind_WhiA"/>
    <property type="match status" value="1"/>
</dbReference>
<feature type="domain" description="WhiA LAGLIDADG-like" evidence="6">
    <location>
        <begin position="111"/>
        <end position="202"/>
    </location>
</feature>
<dbReference type="InterPro" id="IPR003802">
    <property type="entry name" value="Sporulation_regulator_WhiA"/>
</dbReference>
<gene>
    <name evidence="4 7" type="primary">whiA</name>
    <name evidence="7" type="ORF">IAB67_02055</name>
</gene>
<dbReference type="GO" id="GO:0003677">
    <property type="term" value="F:DNA binding"/>
    <property type="evidence" value="ECO:0007669"/>
    <property type="project" value="UniProtKB-UniRule"/>
</dbReference>
<protein>
    <recommendedName>
        <fullName evidence="4">Probable cell division protein WhiA</fullName>
    </recommendedName>
</protein>
<dbReference type="SUPFAM" id="SSF55608">
    <property type="entry name" value="Homing endonucleases"/>
    <property type="match status" value="1"/>
</dbReference>
<dbReference type="Proteomes" id="UP000824073">
    <property type="component" value="Unassembled WGS sequence"/>
</dbReference>
<dbReference type="HAMAP" id="MF_01420">
    <property type="entry name" value="HTH_type_WhiA"/>
    <property type="match status" value="1"/>
</dbReference>
<dbReference type="Gene3D" id="3.10.28.10">
    <property type="entry name" value="Homing endonucleases"/>
    <property type="match status" value="1"/>
</dbReference>
<dbReference type="PANTHER" id="PTHR37307:SF1">
    <property type="entry name" value="CELL DIVISION PROTEIN WHIA-RELATED"/>
    <property type="match status" value="1"/>
</dbReference>
<dbReference type="Pfam" id="PF02650">
    <property type="entry name" value="HTH_WhiA"/>
    <property type="match status" value="1"/>
</dbReference>
<comment type="function">
    <text evidence="4">Involved in cell division and chromosome segregation.</text>
</comment>
<evidence type="ECO:0000259" key="5">
    <source>
        <dbReference type="Pfam" id="PF02650"/>
    </source>
</evidence>
<dbReference type="PANTHER" id="PTHR37307">
    <property type="entry name" value="CELL DIVISION PROTEIN WHIA-RELATED"/>
    <property type="match status" value="1"/>
</dbReference>
<reference evidence="7" key="1">
    <citation type="submission" date="2020-10" db="EMBL/GenBank/DDBJ databases">
        <authorList>
            <person name="Gilroy R."/>
        </authorList>
    </citation>
    <scope>NUCLEOTIDE SEQUENCE</scope>
    <source>
        <strain evidence="7">CHK191-8634</strain>
    </source>
</reference>
<evidence type="ECO:0000313" key="8">
    <source>
        <dbReference type="Proteomes" id="UP000824073"/>
    </source>
</evidence>
<dbReference type="Pfam" id="PF14527">
    <property type="entry name" value="LAGLIDADG_WhiA"/>
    <property type="match status" value="1"/>
</dbReference>
<evidence type="ECO:0000256" key="2">
    <source>
        <dbReference type="ARBA" id="ARBA00023125"/>
    </source>
</evidence>
<feature type="domain" description="Sporulation regulator WhiA C-terminal" evidence="5">
    <location>
        <begin position="205"/>
        <end position="288"/>
    </location>
</feature>
<comment type="similarity">
    <text evidence="4">Belongs to the WhiA family.</text>
</comment>
<dbReference type="AlphaFoldDB" id="A0A9D1LLE3"/>
<evidence type="ECO:0000256" key="1">
    <source>
        <dbReference type="ARBA" id="ARBA00022618"/>
    </source>
</evidence>
<dbReference type="EMBL" id="DVMR01000024">
    <property type="protein sequence ID" value="HIU43062.1"/>
    <property type="molecule type" value="Genomic_DNA"/>
</dbReference>
<keyword evidence="3 4" id="KW-0131">Cell cycle</keyword>
<proteinExistence type="inferred from homology"/>
<evidence type="ECO:0000313" key="7">
    <source>
        <dbReference type="EMBL" id="HIU43062.1"/>
    </source>
</evidence>
<name>A0A9D1LLE3_9CLOT</name>
<accession>A0A9D1LLE3</accession>
<sequence length="291" mass="31999">MSFTTDTKNELCRLPLGAPCCILAESLGMLLYANRFSESGVRLQSDNPAVRRRACQLLHAAFRVEAQDQGGAVTVTDPEAVESIFASFGYERRSIALQLNLALVEEECCRSAFVRGVFLSGGYLSDPGKSYHLELVTSHYNVSRQVMALLLDMGMAPGFLTRRGNYVLYYKDSSLIEDFLSAAGATGAAMTLMLSKVEKDLRNKVNRKVNCETANLGKTVDAAARQIAAIEKLRAAGILQSLPEPLRQTAEVRVRNPELSLSEMLPLFDPPITKPGLNNRIRKLMKLAEPL</sequence>
<organism evidence="7 8">
    <name type="scientific">Candidatus Ventrousia excrementavium</name>
    <dbReference type="NCBI Taxonomy" id="2840961"/>
    <lineage>
        <taxon>Bacteria</taxon>
        <taxon>Bacillati</taxon>
        <taxon>Bacillota</taxon>
        <taxon>Clostridia</taxon>
        <taxon>Eubacteriales</taxon>
        <taxon>Clostridiaceae</taxon>
        <taxon>Clostridiaceae incertae sedis</taxon>
        <taxon>Candidatus Ventrousia</taxon>
    </lineage>
</organism>
<keyword evidence="1 4" id="KW-0132">Cell division</keyword>
<dbReference type="InterPro" id="IPR023054">
    <property type="entry name" value="Sporulation_regulator_WhiA_C"/>
</dbReference>
<dbReference type="InterPro" id="IPR027434">
    <property type="entry name" value="Homing_endonucl"/>
</dbReference>
<dbReference type="GO" id="GO:0043937">
    <property type="term" value="P:regulation of sporulation"/>
    <property type="evidence" value="ECO:0007669"/>
    <property type="project" value="InterPro"/>
</dbReference>
<dbReference type="InterPro" id="IPR039518">
    <property type="entry name" value="WhiA_LAGLIDADG_dom"/>
</dbReference>
<evidence type="ECO:0000256" key="3">
    <source>
        <dbReference type="ARBA" id="ARBA00023306"/>
    </source>
</evidence>
<evidence type="ECO:0000256" key="4">
    <source>
        <dbReference type="HAMAP-Rule" id="MF_01420"/>
    </source>
</evidence>
<reference evidence="7" key="2">
    <citation type="journal article" date="2021" name="PeerJ">
        <title>Extensive microbial diversity within the chicken gut microbiome revealed by metagenomics and culture.</title>
        <authorList>
            <person name="Gilroy R."/>
            <person name="Ravi A."/>
            <person name="Getino M."/>
            <person name="Pursley I."/>
            <person name="Horton D.L."/>
            <person name="Alikhan N.F."/>
            <person name="Baker D."/>
            <person name="Gharbi K."/>
            <person name="Hall N."/>
            <person name="Watson M."/>
            <person name="Adriaenssens E.M."/>
            <person name="Foster-Nyarko E."/>
            <person name="Jarju S."/>
            <person name="Secka A."/>
            <person name="Antonio M."/>
            <person name="Oren A."/>
            <person name="Chaudhuri R.R."/>
            <person name="La Ragione R."/>
            <person name="Hildebrand F."/>
            <person name="Pallen M.J."/>
        </authorList>
    </citation>
    <scope>NUCLEOTIDE SEQUENCE</scope>
    <source>
        <strain evidence="7">CHK191-8634</strain>
    </source>
</reference>
<keyword evidence="2 4" id="KW-0238">DNA-binding</keyword>
<evidence type="ECO:0000259" key="6">
    <source>
        <dbReference type="Pfam" id="PF14527"/>
    </source>
</evidence>
<comment type="caution">
    <text evidence="7">The sequence shown here is derived from an EMBL/GenBank/DDBJ whole genome shotgun (WGS) entry which is preliminary data.</text>
</comment>